<dbReference type="PANTHER" id="PTHR33164">
    <property type="entry name" value="TRANSCRIPTIONAL REGULATOR, MARR FAMILY"/>
    <property type="match status" value="1"/>
</dbReference>
<feature type="domain" description="HTH marR-type" evidence="4">
    <location>
        <begin position="7"/>
        <end position="139"/>
    </location>
</feature>
<dbReference type="AlphaFoldDB" id="A0AA49GJM4"/>
<dbReference type="GO" id="GO:0003700">
    <property type="term" value="F:DNA-binding transcription factor activity"/>
    <property type="evidence" value="ECO:0007669"/>
    <property type="project" value="InterPro"/>
</dbReference>
<gene>
    <name evidence="5" type="ORF">K4G66_23065</name>
</gene>
<reference evidence="5" key="2">
    <citation type="journal article" date="2024" name="Antonie Van Leeuwenhoek">
        <title>Roseihalotalea indica gen. nov., sp. nov., a halophilic Bacteroidetes from mesopelagic Southwest Indian Ocean with higher carbohydrate metabolic potential.</title>
        <authorList>
            <person name="Chen B."/>
            <person name="Zhang M."/>
            <person name="Lin D."/>
            <person name="Ye J."/>
            <person name="Tang K."/>
        </authorList>
    </citation>
    <scope>NUCLEOTIDE SEQUENCE</scope>
    <source>
        <strain evidence="5">TK19036</strain>
    </source>
</reference>
<reference evidence="5" key="1">
    <citation type="journal article" date="2023" name="Comput. Struct. Biotechnol. J.">
        <title>Discovery of a novel marine Bacteroidetes with a rich repertoire of carbohydrate-active enzymes.</title>
        <authorList>
            <person name="Chen B."/>
            <person name="Liu G."/>
            <person name="Chen Q."/>
            <person name="Wang H."/>
            <person name="Liu L."/>
            <person name="Tang K."/>
        </authorList>
    </citation>
    <scope>NUCLEOTIDE SEQUENCE</scope>
    <source>
        <strain evidence="5">TK19036</strain>
    </source>
</reference>
<dbReference type="SUPFAM" id="SSF46785">
    <property type="entry name" value="Winged helix' DNA-binding domain"/>
    <property type="match status" value="1"/>
</dbReference>
<keyword evidence="2" id="KW-0238">DNA-binding</keyword>
<dbReference type="Gene3D" id="1.10.10.10">
    <property type="entry name" value="Winged helix-like DNA-binding domain superfamily/Winged helix DNA-binding domain"/>
    <property type="match status" value="1"/>
</dbReference>
<evidence type="ECO:0000313" key="5">
    <source>
        <dbReference type="EMBL" id="WKN35263.1"/>
    </source>
</evidence>
<sequence length="144" mass="16262">MKTAKSDNSLLTLVGKASRLMSNQISKNLSAYQVTAEQWAILNSLWKQDGQTQQQLANLTNKNKASITHLIDNLEKRKLVKRVTDEQDRRNKLIMLTSDGTELQDILTKVVKQTVKDMTKGLDKKELKGCRKALKKLIQNLVAA</sequence>
<evidence type="ECO:0000256" key="2">
    <source>
        <dbReference type="ARBA" id="ARBA00023125"/>
    </source>
</evidence>
<proteinExistence type="predicted"/>
<dbReference type="InterPro" id="IPR036390">
    <property type="entry name" value="WH_DNA-bd_sf"/>
</dbReference>
<dbReference type="PRINTS" id="PR00598">
    <property type="entry name" value="HTHMARR"/>
</dbReference>
<dbReference type="InterPro" id="IPR036388">
    <property type="entry name" value="WH-like_DNA-bd_sf"/>
</dbReference>
<dbReference type="GO" id="GO:0003677">
    <property type="term" value="F:DNA binding"/>
    <property type="evidence" value="ECO:0007669"/>
    <property type="project" value="UniProtKB-KW"/>
</dbReference>
<organism evidence="5">
    <name type="scientific">Roseihalotalea indica</name>
    <dbReference type="NCBI Taxonomy" id="2867963"/>
    <lineage>
        <taxon>Bacteria</taxon>
        <taxon>Pseudomonadati</taxon>
        <taxon>Bacteroidota</taxon>
        <taxon>Cytophagia</taxon>
        <taxon>Cytophagales</taxon>
        <taxon>Catalimonadaceae</taxon>
        <taxon>Roseihalotalea</taxon>
    </lineage>
</organism>
<dbReference type="GO" id="GO:0006950">
    <property type="term" value="P:response to stress"/>
    <property type="evidence" value="ECO:0007669"/>
    <property type="project" value="TreeGrafter"/>
</dbReference>
<evidence type="ECO:0000256" key="3">
    <source>
        <dbReference type="ARBA" id="ARBA00023163"/>
    </source>
</evidence>
<dbReference type="InterPro" id="IPR000835">
    <property type="entry name" value="HTH_MarR-typ"/>
</dbReference>
<evidence type="ECO:0000256" key="1">
    <source>
        <dbReference type="ARBA" id="ARBA00023015"/>
    </source>
</evidence>
<protein>
    <submittedName>
        <fullName evidence="5">MarR family transcriptional regulator</fullName>
    </submittedName>
</protein>
<accession>A0AA49GJM4</accession>
<keyword evidence="3" id="KW-0804">Transcription</keyword>
<dbReference type="Pfam" id="PF01047">
    <property type="entry name" value="MarR"/>
    <property type="match status" value="1"/>
</dbReference>
<dbReference type="PROSITE" id="PS50995">
    <property type="entry name" value="HTH_MARR_2"/>
    <property type="match status" value="1"/>
</dbReference>
<evidence type="ECO:0000259" key="4">
    <source>
        <dbReference type="PROSITE" id="PS50995"/>
    </source>
</evidence>
<name>A0AA49GJM4_9BACT</name>
<dbReference type="InterPro" id="IPR039422">
    <property type="entry name" value="MarR/SlyA-like"/>
</dbReference>
<dbReference type="SMART" id="SM00347">
    <property type="entry name" value="HTH_MARR"/>
    <property type="match status" value="1"/>
</dbReference>
<dbReference type="EMBL" id="CP120682">
    <property type="protein sequence ID" value="WKN35263.1"/>
    <property type="molecule type" value="Genomic_DNA"/>
</dbReference>
<keyword evidence="1" id="KW-0805">Transcription regulation</keyword>
<dbReference type="PANTHER" id="PTHR33164:SF64">
    <property type="entry name" value="TRANSCRIPTIONAL REGULATOR SLYA"/>
    <property type="match status" value="1"/>
</dbReference>